<comment type="caution">
    <text evidence="6">The sequence shown here is derived from an EMBL/GenBank/DDBJ whole genome shotgun (WGS) entry which is preliminary data.</text>
</comment>
<evidence type="ECO:0000313" key="7">
    <source>
        <dbReference type="Proteomes" id="UP001296706"/>
    </source>
</evidence>
<keyword evidence="4" id="KW-0560">Oxidoreductase</keyword>
<dbReference type="EMBL" id="JAAXKY010000041">
    <property type="protein sequence ID" value="NMH78347.1"/>
    <property type="molecule type" value="Genomic_DNA"/>
</dbReference>
<dbReference type="PANTHER" id="PTHR43400">
    <property type="entry name" value="FUMARATE REDUCTASE"/>
    <property type="match status" value="1"/>
</dbReference>
<reference evidence="6 7" key="1">
    <citation type="submission" date="2020-04" db="EMBL/GenBank/DDBJ databases">
        <authorList>
            <person name="Klaysubun C."/>
            <person name="Duangmal K."/>
            <person name="Lipun K."/>
        </authorList>
    </citation>
    <scope>NUCLEOTIDE SEQUENCE [LARGE SCALE GENOMIC DNA]</scope>
    <source>
        <strain evidence="6 7">JCM 11839</strain>
    </source>
</reference>
<dbReference type="InterPro" id="IPR003953">
    <property type="entry name" value="FAD-dep_OxRdtase_2_FAD-bd"/>
</dbReference>
<dbReference type="Gene3D" id="3.50.50.60">
    <property type="entry name" value="FAD/NAD(P)-binding domain"/>
    <property type="match status" value="1"/>
</dbReference>
<sequence>MSDTGSSAAFVTHGRQLHTVMATRGQVVVGEHGGGTAMPVTDESVDVVVVGGGNAGFSAAHAAAERGRRVLLLEKGDAATAGGNSYYTAGAVRIAHHGLAEVADLLDD</sequence>
<evidence type="ECO:0000256" key="2">
    <source>
        <dbReference type="ARBA" id="ARBA00022630"/>
    </source>
</evidence>
<dbReference type="Pfam" id="PF00890">
    <property type="entry name" value="FAD_binding_2"/>
    <property type="match status" value="1"/>
</dbReference>
<keyword evidence="2" id="KW-0285">Flavoprotein</keyword>
<dbReference type="PANTHER" id="PTHR43400:SF7">
    <property type="entry name" value="FAD-DEPENDENT OXIDOREDUCTASE 2 FAD BINDING DOMAIN-CONTAINING PROTEIN"/>
    <property type="match status" value="1"/>
</dbReference>
<dbReference type="InterPro" id="IPR036188">
    <property type="entry name" value="FAD/NAD-bd_sf"/>
</dbReference>
<proteinExistence type="predicted"/>
<accession>A0ABX1RD80</accession>
<evidence type="ECO:0000256" key="3">
    <source>
        <dbReference type="ARBA" id="ARBA00022827"/>
    </source>
</evidence>
<keyword evidence="3" id="KW-0274">FAD</keyword>
<feature type="domain" description="FAD-dependent oxidoreductase 2 FAD-binding" evidence="5">
    <location>
        <begin position="46"/>
        <end position="99"/>
    </location>
</feature>
<dbReference type="InterPro" id="IPR050315">
    <property type="entry name" value="FAD-oxidoreductase_2"/>
</dbReference>
<evidence type="ECO:0000256" key="4">
    <source>
        <dbReference type="ARBA" id="ARBA00023002"/>
    </source>
</evidence>
<comment type="cofactor">
    <cofactor evidence="1">
        <name>FAD</name>
        <dbReference type="ChEBI" id="CHEBI:57692"/>
    </cofactor>
</comment>
<name>A0ABX1RD80_9PSEU</name>
<gene>
    <name evidence="6" type="ORF">HF577_14780</name>
</gene>
<dbReference type="SUPFAM" id="SSF51905">
    <property type="entry name" value="FAD/NAD(P)-binding domain"/>
    <property type="match status" value="1"/>
</dbReference>
<evidence type="ECO:0000256" key="1">
    <source>
        <dbReference type="ARBA" id="ARBA00001974"/>
    </source>
</evidence>
<evidence type="ECO:0000259" key="5">
    <source>
        <dbReference type="Pfam" id="PF00890"/>
    </source>
</evidence>
<organism evidence="6 7">
    <name type="scientific">Pseudonocardia xinjiangensis</name>
    <dbReference type="NCBI Taxonomy" id="75289"/>
    <lineage>
        <taxon>Bacteria</taxon>
        <taxon>Bacillati</taxon>
        <taxon>Actinomycetota</taxon>
        <taxon>Actinomycetes</taxon>
        <taxon>Pseudonocardiales</taxon>
        <taxon>Pseudonocardiaceae</taxon>
        <taxon>Pseudonocardia</taxon>
    </lineage>
</organism>
<keyword evidence="7" id="KW-1185">Reference proteome</keyword>
<feature type="non-terminal residue" evidence="6">
    <location>
        <position position="108"/>
    </location>
</feature>
<evidence type="ECO:0000313" key="6">
    <source>
        <dbReference type="EMBL" id="NMH78347.1"/>
    </source>
</evidence>
<protein>
    <submittedName>
        <fullName evidence="6">FAD-dependent oxidoreductase</fullName>
    </submittedName>
</protein>
<dbReference type="Proteomes" id="UP001296706">
    <property type="component" value="Unassembled WGS sequence"/>
</dbReference>